<keyword evidence="2" id="KW-1185">Reference proteome</keyword>
<protein>
    <submittedName>
        <fullName evidence="1">Uncharacterized protein</fullName>
    </submittedName>
</protein>
<reference evidence="1" key="1">
    <citation type="journal article" date="2023" name="Mol. Biol. Evol.">
        <title>Third-Generation Sequencing Reveals the Adaptive Role of the Epigenome in Three Deep-Sea Polychaetes.</title>
        <authorList>
            <person name="Perez M."/>
            <person name="Aroh O."/>
            <person name="Sun Y."/>
            <person name="Lan Y."/>
            <person name="Juniper S.K."/>
            <person name="Young C.R."/>
            <person name="Angers B."/>
            <person name="Qian P.Y."/>
        </authorList>
    </citation>
    <scope>NUCLEOTIDE SEQUENCE</scope>
    <source>
        <strain evidence="1">R07B-5</strain>
    </source>
</reference>
<sequence length="158" mass="16741">MSPNGERFLSLIAQTVPGSPEIICINSVAGCDTHQVPCSPASPMSSSKQLLIGKDHCTVPDVDNIATESESSDSDDTDHIVFSSNHRTLCASECEAEQSYCVTPAVSIVETPSTEESEHAVFGGTCQNSTVSINAWEPARSVNSCSLTSDHVVPNIEE</sequence>
<evidence type="ECO:0000313" key="1">
    <source>
        <dbReference type="EMBL" id="KAK2182075.1"/>
    </source>
</evidence>
<comment type="caution">
    <text evidence="1">The sequence shown here is derived from an EMBL/GenBank/DDBJ whole genome shotgun (WGS) entry which is preliminary data.</text>
</comment>
<dbReference type="Proteomes" id="UP001209878">
    <property type="component" value="Unassembled WGS sequence"/>
</dbReference>
<gene>
    <name evidence="1" type="ORF">NP493_368g02035</name>
</gene>
<proteinExistence type="predicted"/>
<accession>A0AAD9L330</accession>
<name>A0AAD9L330_RIDPI</name>
<evidence type="ECO:0000313" key="2">
    <source>
        <dbReference type="Proteomes" id="UP001209878"/>
    </source>
</evidence>
<dbReference type="AlphaFoldDB" id="A0AAD9L330"/>
<organism evidence="1 2">
    <name type="scientific">Ridgeia piscesae</name>
    <name type="common">Tubeworm</name>
    <dbReference type="NCBI Taxonomy" id="27915"/>
    <lineage>
        <taxon>Eukaryota</taxon>
        <taxon>Metazoa</taxon>
        <taxon>Spiralia</taxon>
        <taxon>Lophotrochozoa</taxon>
        <taxon>Annelida</taxon>
        <taxon>Polychaeta</taxon>
        <taxon>Sedentaria</taxon>
        <taxon>Canalipalpata</taxon>
        <taxon>Sabellida</taxon>
        <taxon>Siboglinidae</taxon>
        <taxon>Ridgeia</taxon>
    </lineage>
</organism>
<dbReference type="EMBL" id="JAODUO010000368">
    <property type="protein sequence ID" value="KAK2182075.1"/>
    <property type="molecule type" value="Genomic_DNA"/>
</dbReference>